<proteinExistence type="predicted"/>
<dbReference type="EMBL" id="GISG01166085">
    <property type="protein sequence ID" value="MBA4650693.1"/>
    <property type="molecule type" value="Transcribed_RNA"/>
</dbReference>
<reference evidence="1" key="2">
    <citation type="submission" date="2020-07" db="EMBL/GenBank/DDBJ databases">
        <authorList>
            <person name="Vera ALvarez R."/>
            <person name="Arias-Moreno D.M."/>
            <person name="Jimenez-Jacinto V."/>
            <person name="Jimenez-Bremont J.F."/>
            <person name="Swaminathan K."/>
            <person name="Moose S.P."/>
            <person name="Guerrero-Gonzalez M.L."/>
            <person name="Marino-Ramirez L."/>
            <person name="Landsman D."/>
            <person name="Rodriguez-Kessler M."/>
            <person name="Delgado-Sanchez P."/>
        </authorList>
    </citation>
    <scope>NUCLEOTIDE SEQUENCE</scope>
    <source>
        <tissue evidence="1">Cladode</tissue>
    </source>
</reference>
<accession>A0A7C8ZUP7</accession>
<sequence length="111" mass="12159">MIVFRICQQVRTHSTIYISQLPTIGEPWKVAKSESRALICSGCTSCPSLHCSAQKISMANPLKQLMTACWMSKPRPSKALIVDSNSPGLRPQNMWMLTALPSLNLTSILGG</sequence>
<reference evidence="1" key="1">
    <citation type="journal article" date="2013" name="J. Plant Res.">
        <title>Effect of fungi and light on seed germination of three Opuntia species from semiarid lands of central Mexico.</title>
        <authorList>
            <person name="Delgado-Sanchez P."/>
            <person name="Jimenez-Bremont J.F."/>
            <person name="Guerrero-Gonzalez Mde L."/>
            <person name="Flores J."/>
        </authorList>
    </citation>
    <scope>NUCLEOTIDE SEQUENCE</scope>
    <source>
        <tissue evidence="1">Cladode</tissue>
    </source>
</reference>
<protein>
    <submittedName>
        <fullName evidence="1">Uncharacterized protein</fullName>
    </submittedName>
</protein>
<evidence type="ECO:0000313" key="1">
    <source>
        <dbReference type="EMBL" id="MBA4650693.1"/>
    </source>
</evidence>
<name>A0A7C8ZUP7_OPUST</name>
<organism evidence="1">
    <name type="scientific">Opuntia streptacantha</name>
    <name type="common">Prickly pear cactus</name>
    <name type="synonym">Opuntia cardona</name>
    <dbReference type="NCBI Taxonomy" id="393608"/>
    <lineage>
        <taxon>Eukaryota</taxon>
        <taxon>Viridiplantae</taxon>
        <taxon>Streptophyta</taxon>
        <taxon>Embryophyta</taxon>
        <taxon>Tracheophyta</taxon>
        <taxon>Spermatophyta</taxon>
        <taxon>Magnoliopsida</taxon>
        <taxon>eudicotyledons</taxon>
        <taxon>Gunneridae</taxon>
        <taxon>Pentapetalae</taxon>
        <taxon>Caryophyllales</taxon>
        <taxon>Cactineae</taxon>
        <taxon>Cactaceae</taxon>
        <taxon>Opuntioideae</taxon>
        <taxon>Opuntia</taxon>
    </lineage>
</organism>
<dbReference type="AlphaFoldDB" id="A0A7C8ZUP7"/>